<proteinExistence type="predicted"/>
<sequence length="146" mass="16409">LNMDSSDDSSTCSDVPGVQNLAKAALVLRRIKALQTTKAPVVNPIPKLSGAQWMQLNLQDSAKCNDNLRMTPDAFLNLHNCLGVPFFKREKQARMIISCFAMDNYLWLRKYRDGATYDPSEWVLMNTTTNTSTLRELVSAAVWPAR</sequence>
<dbReference type="EMBL" id="RWGY01000039">
    <property type="protein sequence ID" value="TVU12270.1"/>
    <property type="molecule type" value="Genomic_DNA"/>
</dbReference>
<gene>
    <name evidence="1" type="ORF">EJB05_45905</name>
</gene>
<keyword evidence="2" id="KW-1185">Reference proteome</keyword>
<feature type="non-terminal residue" evidence="1">
    <location>
        <position position="1"/>
    </location>
</feature>
<protein>
    <submittedName>
        <fullName evidence="1">Uncharacterized protein</fullName>
    </submittedName>
</protein>
<name>A0A5J9TLS2_9POAL</name>
<dbReference type="AlphaFoldDB" id="A0A5J9TLS2"/>
<dbReference type="Proteomes" id="UP000324897">
    <property type="component" value="Chromosome 3"/>
</dbReference>
<comment type="caution">
    <text evidence="1">The sequence shown here is derived from an EMBL/GenBank/DDBJ whole genome shotgun (WGS) entry which is preliminary data.</text>
</comment>
<evidence type="ECO:0000313" key="2">
    <source>
        <dbReference type="Proteomes" id="UP000324897"/>
    </source>
</evidence>
<accession>A0A5J9TLS2</accession>
<evidence type="ECO:0000313" key="1">
    <source>
        <dbReference type="EMBL" id="TVU12270.1"/>
    </source>
</evidence>
<organism evidence="1 2">
    <name type="scientific">Eragrostis curvula</name>
    <name type="common">weeping love grass</name>
    <dbReference type="NCBI Taxonomy" id="38414"/>
    <lineage>
        <taxon>Eukaryota</taxon>
        <taxon>Viridiplantae</taxon>
        <taxon>Streptophyta</taxon>
        <taxon>Embryophyta</taxon>
        <taxon>Tracheophyta</taxon>
        <taxon>Spermatophyta</taxon>
        <taxon>Magnoliopsida</taxon>
        <taxon>Liliopsida</taxon>
        <taxon>Poales</taxon>
        <taxon>Poaceae</taxon>
        <taxon>PACMAD clade</taxon>
        <taxon>Chloridoideae</taxon>
        <taxon>Eragrostideae</taxon>
        <taxon>Eragrostidinae</taxon>
        <taxon>Eragrostis</taxon>
    </lineage>
</organism>
<reference evidence="1 2" key="1">
    <citation type="journal article" date="2019" name="Sci. Rep.">
        <title>A high-quality genome of Eragrostis curvula grass provides insights into Poaceae evolution and supports new strategies to enhance forage quality.</title>
        <authorList>
            <person name="Carballo J."/>
            <person name="Santos B.A.C.M."/>
            <person name="Zappacosta D."/>
            <person name="Garbus I."/>
            <person name="Selva J.P."/>
            <person name="Gallo C.A."/>
            <person name="Diaz A."/>
            <person name="Albertini E."/>
            <person name="Caccamo M."/>
            <person name="Echenique V."/>
        </authorList>
    </citation>
    <scope>NUCLEOTIDE SEQUENCE [LARGE SCALE GENOMIC DNA]</scope>
    <source>
        <strain evidence="2">cv. Victoria</strain>
        <tissue evidence="1">Leaf</tissue>
    </source>
</reference>